<dbReference type="PANTHER" id="PTHR30535:SF34">
    <property type="entry name" value="MOLYBDATE-BINDING PROTEIN MOLA"/>
    <property type="match status" value="1"/>
</dbReference>
<dbReference type="GO" id="GO:0071281">
    <property type="term" value="P:cellular response to iron ion"/>
    <property type="evidence" value="ECO:0007669"/>
    <property type="project" value="TreeGrafter"/>
</dbReference>
<dbReference type="PROSITE" id="PS51257">
    <property type="entry name" value="PROKAR_LIPOPROTEIN"/>
    <property type="match status" value="1"/>
</dbReference>
<proteinExistence type="predicted"/>
<evidence type="ECO:0000313" key="5">
    <source>
        <dbReference type="Proteomes" id="UP000308271"/>
    </source>
</evidence>
<evidence type="ECO:0000256" key="1">
    <source>
        <dbReference type="ARBA" id="ARBA00022729"/>
    </source>
</evidence>
<sequence length="301" mass="33029">MPARSKSNRLTPLFILLALCLQTLAGCSRQPAPVAPPATTAAAEAPKRIVSLAPSLTEMLYAIGAGDQLVGRTSACDWPAEAEKVPVVGSFGRPSLEVLASMNPDLVLDVDLADEQAAKKMAEMHLRREHIRCQDPEELPAALRKLGALTGHARQADSLASVIEQGLAKYRTEAAAKTRKPLIYLEIWNDPLWTGGNKSFVSRLIGYAGGRNIGDAVEKEYFEVSPEWVIRENPEIIACMYMANETPAADNLKKRPGWQGISAVQRNRVYDKFDNRLYLRPGPRILEGIAGMKKLIESNEQ</sequence>
<dbReference type="CDD" id="cd01144">
    <property type="entry name" value="BtuF"/>
    <property type="match status" value="1"/>
</dbReference>
<feature type="domain" description="Fe/B12 periplasmic-binding" evidence="3">
    <location>
        <begin position="48"/>
        <end position="301"/>
    </location>
</feature>
<reference evidence="4 5" key="1">
    <citation type="submission" date="2019-05" db="EMBL/GenBank/DDBJ databases">
        <title>Draft Whole-Genome sequence of the green sulfur bacterium Chlorobaculum thiosulfatiphilum DSM 249.</title>
        <authorList>
            <person name="Meyer T.E."/>
            <person name="Kyndt J.A."/>
        </authorList>
    </citation>
    <scope>NUCLEOTIDE SEQUENCE [LARGE SCALE GENOMIC DNA]</scope>
    <source>
        <strain evidence="4 5">DSM 249</strain>
    </source>
</reference>
<keyword evidence="1 2" id="KW-0732">Signal</keyword>
<dbReference type="EMBL" id="VDCH01000001">
    <property type="protein sequence ID" value="TNJ40269.1"/>
    <property type="molecule type" value="Genomic_DNA"/>
</dbReference>
<dbReference type="OrthoDB" id="9816357at2"/>
<evidence type="ECO:0000313" key="4">
    <source>
        <dbReference type="EMBL" id="TNJ40269.1"/>
    </source>
</evidence>
<dbReference type="InterPro" id="IPR054828">
    <property type="entry name" value="Vit_B12_bind_prot"/>
</dbReference>
<evidence type="ECO:0000256" key="2">
    <source>
        <dbReference type="SAM" id="SignalP"/>
    </source>
</evidence>
<dbReference type="NCBIfam" id="NF038402">
    <property type="entry name" value="TroA_like"/>
    <property type="match status" value="1"/>
</dbReference>
<accession>A0A5C4SBH6</accession>
<dbReference type="InterPro" id="IPR050902">
    <property type="entry name" value="ABC_Transporter_SBP"/>
</dbReference>
<dbReference type="InterPro" id="IPR002491">
    <property type="entry name" value="ABC_transptr_periplasmic_BD"/>
</dbReference>
<dbReference type="PROSITE" id="PS50983">
    <property type="entry name" value="FE_B12_PBP"/>
    <property type="match status" value="1"/>
</dbReference>
<evidence type="ECO:0000259" key="3">
    <source>
        <dbReference type="PROSITE" id="PS50983"/>
    </source>
</evidence>
<feature type="chain" id="PRO_5022835794" evidence="2">
    <location>
        <begin position="26"/>
        <end position="301"/>
    </location>
</feature>
<dbReference type="RefSeq" id="WP_139455740.1">
    <property type="nucleotide sequence ID" value="NZ_VDCH01000001.1"/>
</dbReference>
<gene>
    <name evidence="4" type="ORF">FGF66_00425</name>
</gene>
<feature type="signal peptide" evidence="2">
    <location>
        <begin position="1"/>
        <end position="25"/>
    </location>
</feature>
<dbReference type="AlphaFoldDB" id="A0A5C4SBH6"/>
<dbReference type="Gene3D" id="3.40.50.1980">
    <property type="entry name" value="Nitrogenase molybdenum iron protein domain"/>
    <property type="match status" value="2"/>
</dbReference>
<comment type="caution">
    <text evidence="4">The sequence shown here is derived from an EMBL/GenBank/DDBJ whole genome shotgun (WGS) entry which is preliminary data.</text>
</comment>
<dbReference type="SUPFAM" id="SSF53807">
    <property type="entry name" value="Helical backbone' metal receptor"/>
    <property type="match status" value="1"/>
</dbReference>
<protein>
    <submittedName>
        <fullName evidence="4">Cobalamin-binding protein</fullName>
    </submittedName>
</protein>
<keyword evidence="5" id="KW-1185">Reference proteome</keyword>
<organism evidence="4 5">
    <name type="scientific">Chlorobaculum thiosulfatiphilum</name>
    <name type="common">Chlorobium limicola f.sp. thiosulfatophilum</name>
    <dbReference type="NCBI Taxonomy" id="115852"/>
    <lineage>
        <taxon>Bacteria</taxon>
        <taxon>Pseudomonadati</taxon>
        <taxon>Chlorobiota</taxon>
        <taxon>Chlorobiia</taxon>
        <taxon>Chlorobiales</taxon>
        <taxon>Chlorobiaceae</taxon>
        <taxon>Chlorobaculum</taxon>
    </lineage>
</organism>
<name>A0A5C4SBH6_CHLTI</name>
<dbReference type="Proteomes" id="UP000308271">
    <property type="component" value="Unassembled WGS sequence"/>
</dbReference>
<dbReference type="PANTHER" id="PTHR30535">
    <property type="entry name" value="VITAMIN B12-BINDING PROTEIN"/>
    <property type="match status" value="1"/>
</dbReference>
<dbReference type="Pfam" id="PF01497">
    <property type="entry name" value="Peripla_BP_2"/>
    <property type="match status" value="1"/>
</dbReference>